<dbReference type="SUPFAM" id="SSF46785">
    <property type="entry name" value="Winged helix' DNA-binding domain"/>
    <property type="match status" value="1"/>
</dbReference>
<evidence type="ECO:0000313" key="2">
    <source>
        <dbReference type="Proteomes" id="UP000252893"/>
    </source>
</evidence>
<evidence type="ECO:0000313" key="1">
    <source>
        <dbReference type="EMBL" id="RBO98903.1"/>
    </source>
</evidence>
<organism evidence="1 2">
    <name type="scientific">Pseudochrobactrum asaccharolyticum</name>
    <dbReference type="NCBI Taxonomy" id="354351"/>
    <lineage>
        <taxon>Bacteria</taxon>
        <taxon>Pseudomonadati</taxon>
        <taxon>Pseudomonadota</taxon>
        <taxon>Alphaproteobacteria</taxon>
        <taxon>Hyphomicrobiales</taxon>
        <taxon>Brucellaceae</taxon>
        <taxon>Pseudochrobactrum</taxon>
    </lineage>
</organism>
<gene>
    <name evidence="1" type="ORF">DFR47_101506</name>
</gene>
<protein>
    <submittedName>
        <fullName evidence="1">MarR family transcriptional regulator</fullName>
    </submittedName>
</protein>
<accession>A0A366E951</accession>
<sequence length="183" mass="20205">MQTHEPFQTTHCGAGHKDALAGYETVQSAEHGSGLQVLCLEVERQLNRHYRRLLAFFHGAFSDRQNYPLNAEQAVMLFCIGNGLRDTAQLYRTIEPLSSQTVIMLASLIAQGYVVSAAESSDDLTVLRLTAKGQAVADGLFELYDYVFLDGAGRDVPDATRLASMHNSLWRLQRFSLVKAAAV</sequence>
<comment type="caution">
    <text evidence="1">The sequence shown here is derived from an EMBL/GenBank/DDBJ whole genome shotgun (WGS) entry which is preliminary data.</text>
</comment>
<name>A0A366E951_9HYPH</name>
<dbReference type="InterPro" id="IPR036390">
    <property type="entry name" value="WH_DNA-bd_sf"/>
</dbReference>
<keyword evidence="2" id="KW-1185">Reference proteome</keyword>
<dbReference type="OrthoDB" id="8453435at2"/>
<dbReference type="Proteomes" id="UP000252893">
    <property type="component" value="Unassembled WGS sequence"/>
</dbReference>
<dbReference type="RefSeq" id="WP_113942813.1">
    <property type="nucleotide sequence ID" value="NZ_JBHEEG010000003.1"/>
</dbReference>
<dbReference type="EMBL" id="QNRH01000001">
    <property type="protein sequence ID" value="RBO98903.1"/>
    <property type="molecule type" value="Genomic_DNA"/>
</dbReference>
<reference evidence="1 2" key="1">
    <citation type="submission" date="2018-06" db="EMBL/GenBank/DDBJ databases">
        <title>Genomic Encyclopedia of Type Strains, Phase IV (KMG-IV): sequencing the most valuable type-strain genomes for metagenomic binning, comparative biology and taxonomic classification.</title>
        <authorList>
            <person name="Goeker M."/>
        </authorList>
    </citation>
    <scope>NUCLEOTIDE SEQUENCE [LARGE SCALE GENOMIC DNA]</scope>
    <source>
        <strain evidence="1 2">DSM 25619</strain>
    </source>
</reference>
<dbReference type="AlphaFoldDB" id="A0A366E951"/>
<proteinExistence type="predicted"/>